<feature type="chain" id="PRO_5046876463" evidence="1">
    <location>
        <begin position="22"/>
        <end position="241"/>
    </location>
</feature>
<evidence type="ECO:0000313" key="2">
    <source>
        <dbReference type="EMBL" id="OKA21678.1"/>
    </source>
</evidence>
<organism evidence="2 3">
    <name type="scientific">Pseudomonas versuta</name>
    <dbReference type="NCBI Taxonomy" id="1788301"/>
    <lineage>
        <taxon>Bacteria</taxon>
        <taxon>Pseudomonadati</taxon>
        <taxon>Pseudomonadota</taxon>
        <taxon>Gammaproteobacteria</taxon>
        <taxon>Pseudomonadales</taxon>
        <taxon>Pseudomonadaceae</taxon>
        <taxon>Pseudomonas</taxon>
    </lineage>
</organism>
<evidence type="ECO:0000313" key="3">
    <source>
        <dbReference type="Proteomes" id="UP000186677"/>
    </source>
</evidence>
<keyword evidence="1" id="KW-0732">Signal</keyword>
<comment type="caution">
    <text evidence="2">The sequence shown here is derived from an EMBL/GenBank/DDBJ whole genome shotgun (WGS) entry which is preliminary data.</text>
</comment>
<feature type="signal peptide" evidence="1">
    <location>
        <begin position="1"/>
        <end position="21"/>
    </location>
</feature>
<proteinExistence type="predicted"/>
<name>A0ABX3E8B8_9PSED</name>
<accession>A0ABX3E8B8</accession>
<dbReference type="Proteomes" id="UP000186677">
    <property type="component" value="Unassembled WGS sequence"/>
</dbReference>
<evidence type="ECO:0000256" key="1">
    <source>
        <dbReference type="SAM" id="SignalP"/>
    </source>
</evidence>
<sequence length="241" mass="26392">MKHPLFTLIPLLMILGNAAQAQDDVTGCSLFRIDQYYGLKEWDCRVPNSPVRISNVYTDPQGQQRVESVSSQQNAMCDDQGVCSNSGSFAGNAPAGSYHYTFGWYLGADTKGNPVSYKSGTGPGFGGKHTGALTNSPPDKSSQALPDVVCMPTASFNCSIDGKEIENEDLPKYLPIVKEQDVKKAGGNCQSTPLCYDKKMILQGLNKKYFKALSIRPQKMWPIRPFISSKTVHTDQPQLLT</sequence>
<reference evidence="2 3" key="1">
    <citation type="submission" date="2016-11" db="EMBL/GenBank/DDBJ databases">
        <title>Draft genome of Pseudomonas versuta A4R1.5.</title>
        <authorList>
            <person name="See-Too W.-S."/>
        </authorList>
    </citation>
    <scope>NUCLEOTIDE SEQUENCE [LARGE SCALE GENOMIC DNA]</scope>
    <source>
        <strain evidence="2 3">A4R1.5</strain>
    </source>
</reference>
<dbReference type="RefSeq" id="WP_073514932.1">
    <property type="nucleotide sequence ID" value="NZ_CP012676.1"/>
</dbReference>
<protein>
    <submittedName>
        <fullName evidence="2">Uncharacterized protein</fullName>
    </submittedName>
</protein>
<gene>
    <name evidence="2" type="ORF">BOH73_10320</name>
</gene>
<keyword evidence="3" id="KW-1185">Reference proteome</keyword>
<dbReference type="EMBL" id="MPJC01000005">
    <property type="protein sequence ID" value="OKA21678.1"/>
    <property type="molecule type" value="Genomic_DNA"/>
</dbReference>